<evidence type="ECO:0000256" key="6">
    <source>
        <dbReference type="ARBA" id="ARBA00076308"/>
    </source>
</evidence>
<comment type="subcellular location">
    <subcellularLocation>
        <location evidence="1">Nucleus</location>
    </subcellularLocation>
</comment>
<feature type="compositionally biased region" description="Low complexity" evidence="8">
    <location>
        <begin position="156"/>
        <end position="168"/>
    </location>
</feature>
<dbReference type="FunFam" id="1.10.20.10:FF:000033">
    <property type="entry name" value="Transcription initiation factor TFIID complex subunit"/>
    <property type="match status" value="1"/>
</dbReference>
<dbReference type="SMART" id="SM00803">
    <property type="entry name" value="TAF"/>
    <property type="match status" value="1"/>
</dbReference>
<keyword evidence="5" id="KW-0539">Nucleus</keyword>
<keyword evidence="3" id="KW-0805">Transcription regulation</keyword>
<reference evidence="10 11" key="1">
    <citation type="submission" date="2018-03" db="EMBL/GenBank/DDBJ databases">
        <title>Genomes of Pezizomycetes fungi and the evolution of truffles.</title>
        <authorList>
            <person name="Murat C."/>
            <person name="Payen T."/>
            <person name="Noel B."/>
            <person name="Kuo A."/>
            <person name="Martin F.M."/>
        </authorList>
    </citation>
    <scope>NUCLEOTIDE SEQUENCE [LARGE SCALE GENOMIC DNA]</scope>
    <source>
        <strain evidence="10">091103-1</strain>
    </source>
</reference>
<name>A0A317SXX8_9PEZI</name>
<evidence type="ECO:0000313" key="10">
    <source>
        <dbReference type="EMBL" id="PWW79222.1"/>
    </source>
</evidence>
<evidence type="ECO:0000256" key="7">
    <source>
        <dbReference type="ARBA" id="ARBA00093655"/>
    </source>
</evidence>
<dbReference type="GO" id="GO:0000124">
    <property type="term" value="C:SAGA complex"/>
    <property type="evidence" value="ECO:0007669"/>
    <property type="project" value="InterPro"/>
</dbReference>
<dbReference type="SUPFAM" id="SSF48371">
    <property type="entry name" value="ARM repeat"/>
    <property type="match status" value="1"/>
</dbReference>
<evidence type="ECO:0000256" key="4">
    <source>
        <dbReference type="ARBA" id="ARBA00023163"/>
    </source>
</evidence>
<dbReference type="GO" id="GO:0046982">
    <property type="term" value="F:protein heterodimerization activity"/>
    <property type="evidence" value="ECO:0007669"/>
    <property type="project" value="InterPro"/>
</dbReference>
<dbReference type="PANTHER" id="PTHR10221">
    <property type="entry name" value="TRANSCRIPTION INITIATION FACTOR TFIID SUBUNIT 6"/>
    <property type="match status" value="1"/>
</dbReference>
<evidence type="ECO:0000256" key="8">
    <source>
        <dbReference type="SAM" id="MobiDB-lite"/>
    </source>
</evidence>
<evidence type="ECO:0000256" key="3">
    <source>
        <dbReference type="ARBA" id="ARBA00023015"/>
    </source>
</evidence>
<dbReference type="InterPro" id="IPR046344">
    <property type="entry name" value="TAF6_C_sf"/>
</dbReference>
<protein>
    <recommendedName>
        <fullName evidence="6">TBP-associated factor 6</fullName>
    </recommendedName>
    <alternativeName>
        <fullName evidence="7">Transcription initiation factor TFIID subunit 6</fullName>
    </alternativeName>
</protein>
<sequence length="477" mass="52248">MSLWNGDTIKDVSESVGVANLNEDVAKNLAMDVEYRIHQVLQEALKFMRHARRTTLGTQDISNALRVLDVEPLYGYESARPLRFGEASLGQAQPIFYVEDDEVDFEKLINAPLPKVPRDVTFTGHWLAIEGVQPAIPQNPTPSEAARLSETTPKGASSNTTLSAASTLNPTTNETVTIKPLVKHVLSKELQLYFERISTSITDESTTDTIRNAALASLRKDPGLHQLLPYFVQFISEKTTHGLRSLFTLTQMMSLTHALLENDSFFIEPYVSSLIPPILTCLIGKHLGSSSSSSSSSSSDPHSQTPAHYALRDFSASLLKLVCKRFGDSSHTLKPRLTRTCLKHFLDPAKPLPTHYGSIIGLAAIGGREAVRVLILPNTKLYEKVIHPEIEDEGPRKSEAEMCLSALVGVIKQLEEEEEGGGWKGKNGVPPIMPGASAEEVKAQLIGILGELVGEEVWKLRREALVKAVIEAGGMKV</sequence>
<dbReference type="GO" id="GO:0006325">
    <property type="term" value="P:chromatin organization"/>
    <property type="evidence" value="ECO:0007669"/>
    <property type="project" value="UniProtKB-ARBA"/>
</dbReference>
<dbReference type="EMBL" id="PYWC01000009">
    <property type="protein sequence ID" value="PWW79222.1"/>
    <property type="molecule type" value="Genomic_DNA"/>
</dbReference>
<feature type="domain" description="TATA box binding protein associated factor (TAF) histone-like fold" evidence="9">
    <location>
        <begin position="3"/>
        <end position="66"/>
    </location>
</feature>
<dbReference type="GO" id="GO:0003713">
    <property type="term" value="F:transcription coactivator activity"/>
    <property type="evidence" value="ECO:0007669"/>
    <property type="project" value="TreeGrafter"/>
</dbReference>
<dbReference type="InterPro" id="IPR016024">
    <property type="entry name" value="ARM-type_fold"/>
</dbReference>
<accession>A0A317SXX8</accession>
<dbReference type="InterPro" id="IPR009072">
    <property type="entry name" value="Histone-fold"/>
</dbReference>
<keyword evidence="11" id="KW-1185">Reference proteome</keyword>
<organism evidence="10 11">
    <name type="scientific">Tuber magnatum</name>
    <name type="common">white Piedmont truffle</name>
    <dbReference type="NCBI Taxonomy" id="42249"/>
    <lineage>
        <taxon>Eukaryota</taxon>
        <taxon>Fungi</taxon>
        <taxon>Dikarya</taxon>
        <taxon>Ascomycota</taxon>
        <taxon>Pezizomycotina</taxon>
        <taxon>Pezizomycetes</taxon>
        <taxon>Pezizales</taxon>
        <taxon>Tuberaceae</taxon>
        <taxon>Tuber</taxon>
    </lineage>
</organism>
<dbReference type="CDD" id="cd22931">
    <property type="entry name" value="HFD_TAF6"/>
    <property type="match status" value="1"/>
</dbReference>
<dbReference type="FunFam" id="1.25.40.770:FF:000001">
    <property type="entry name" value="Transcription initiation factor TFIID subunit 6"/>
    <property type="match status" value="1"/>
</dbReference>
<feature type="region of interest" description="Disordered" evidence="8">
    <location>
        <begin position="134"/>
        <end position="168"/>
    </location>
</feature>
<evidence type="ECO:0000259" key="9">
    <source>
        <dbReference type="SMART" id="SM00803"/>
    </source>
</evidence>
<gene>
    <name evidence="10" type="ORF">C7212DRAFT_272706</name>
</gene>
<dbReference type="AlphaFoldDB" id="A0A317SXX8"/>
<dbReference type="Pfam" id="PF07571">
    <property type="entry name" value="TAF6_C"/>
    <property type="match status" value="1"/>
</dbReference>
<dbReference type="InterPro" id="IPR011442">
    <property type="entry name" value="TAF6_C"/>
</dbReference>
<dbReference type="CDD" id="cd08050">
    <property type="entry name" value="TAF6C"/>
    <property type="match status" value="1"/>
</dbReference>
<proteinExistence type="inferred from homology"/>
<dbReference type="Gene3D" id="1.25.40.770">
    <property type="entry name" value="TAF6, C-terminal HEAT repeat domain"/>
    <property type="match status" value="1"/>
</dbReference>
<dbReference type="InterPro" id="IPR004823">
    <property type="entry name" value="TAF_TATA-bd_Histone-like_dom"/>
</dbReference>
<comment type="similarity">
    <text evidence="2">Belongs to the TAF6 family.</text>
</comment>
<dbReference type="STRING" id="42249.A0A317SXX8"/>
<dbReference type="GO" id="GO:0046695">
    <property type="term" value="C:SLIK (SAGA-like) complex"/>
    <property type="evidence" value="ECO:0007669"/>
    <property type="project" value="InterPro"/>
</dbReference>
<dbReference type="GO" id="GO:0005669">
    <property type="term" value="C:transcription factor TFIID complex"/>
    <property type="evidence" value="ECO:0007669"/>
    <property type="project" value="InterPro"/>
</dbReference>
<dbReference type="Gene3D" id="1.10.20.10">
    <property type="entry name" value="Histone, subunit A"/>
    <property type="match status" value="1"/>
</dbReference>
<dbReference type="InterPro" id="IPR037796">
    <property type="entry name" value="TAF6"/>
</dbReference>
<dbReference type="SUPFAM" id="SSF47113">
    <property type="entry name" value="Histone-fold"/>
    <property type="match status" value="1"/>
</dbReference>
<dbReference type="OrthoDB" id="361039at2759"/>
<dbReference type="GO" id="GO:0051123">
    <property type="term" value="P:RNA polymerase II preinitiation complex assembly"/>
    <property type="evidence" value="ECO:0007669"/>
    <property type="project" value="TreeGrafter"/>
</dbReference>
<comment type="caution">
    <text evidence="10">The sequence shown here is derived from an EMBL/GenBank/DDBJ whole genome shotgun (WGS) entry which is preliminary data.</text>
</comment>
<keyword evidence="4" id="KW-0804">Transcription</keyword>
<evidence type="ECO:0000256" key="2">
    <source>
        <dbReference type="ARBA" id="ARBA00007688"/>
    </source>
</evidence>
<evidence type="ECO:0000256" key="1">
    <source>
        <dbReference type="ARBA" id="ARBA00004123"/>
    </source>
</evidence>
<dbReference type="GO" id="GO:0016251">
    <property type="term" value="F:RNA polymerase II general transcription initiation factor activity"/>
    <property type="evidence" value="ECO:0007669"/>
    <property type="project" value="InterPro"/>
</dbReference>
<dbReference type="Pfam" id="PF02969">
    <property type="entry name" value="TAF"/>
    <property type="match status" value="1"/>
</dbReference>
<evidence type="ECO:0000256" key="5">
    <source>
        <dbReference type="ARBA" id="ARBA00023242"/>
    </source>
</evidence>
<evidence type="ECO:0000313" key="11">
    <source>
        <dbReference type="Proteomes" id="UP000246991"/>
    </source>
</evidence>
<dbReference type="Proteomes" id="UP000246991">
    <property type="component" value="Unassembled WGS sequence"/>
</dbReference>
<dbReference type="PANTHER" id="PTHR10221:SF9">
    <property type="entry name" value="TRANSCRIPTION INITIATION FACTOR TFIID SUBUNIT 6"/>
    <property type="match status" value="1"/>
</dbReference>